<keyword evidence="7 8" id="KW-0411">Iron-sulfur</keyword>
<dbReference type="Gene3D" id="3.20.20.70">
    <property type="entry name" value="Aldolase class I"/>
    <property type="match status" value="1"/>
</dbReference>
<dbReference type="AlphaFoldDB" id="A0A402A2H3"/>
<comment type="pathway">
    <text evidence="8">Cofactor biosynthesis; pyrroloquinoline quinone biosynthesis.</text>
</comment>
<evidence type="ECO:0000256" key="3">
    <source>
        <dbReference type="ARBA" id="ARBA00022723"/>
    </source>
</evidence>
<keyword evidence="11" id="KW-1185">Reference proteome</keyword>
<dbReference type="InterPro" id="IPR011843">
    <property type="entry name" value="PQQ_synth_PqqE_bac"/>
</dbReference>
<dbReference type="CDD" id="cd01335">
    <property type="entry name" value="Radical_SAM"/>
    <property type="match status" value="1"/>
</dbReference>
<dbReference type="SFLD" id="SFLDF00280">
    <property type="entry name" value="coenzyme_PQQ_synthesis_protein"/>
    <property type="match status" value="1"/>
</dbReference>
<evidence type="ECO:0000256" key="8">
    <source>
        <dbReference type="HAMAP-Rule" id="MF_00660"/>
    </source>
</evidence>
<dbReference type="GO" id="GO:0016491">
    <property type="term" value="F:oxidoreductase activity"/>
    <property type="evidence" value="ECO:0007669"/>
    <property type="project" value="UniProtKB-KW"/>
</dbReference>
<dbReference type="GO" id="GO:0051539">
    <property type="term" value="F:4 iron, 4 sulfur cluster binding"/>
    <property type="evidence" value="ECO:0007669"/>
    <property type="project" value="UniProtKB-KW"/>
</dbReference>
<evidence type="ECO:0000313" key="11">
    <source>
        <dbReference type="Proteomes" id="UP000287352"/>
    </source>
</evidence>
<dbReference type="HAMAP" id="MF_00660">
    <property type="entry name" value="PqqE"/>
    <property type="match status" value="1"/>
</dbReference>
<dbReference type="PANTHER" id="PTHR11228:SF7">
    <property type="entry name" value="PQQA PEPTIDE CYCLASE"/>
    <property type="match status" value="1"/>
</dbReference>
<dbReference type="InterPro" id="IPR007197">
    <property type="entry name" value="rSAM"/>
</dbReference>
<dbReference type="SMART" id="SM00729">
    <property type="entry name" value="Elp3"/>
    <property type="match status" value="1"/>
</dbReference>
<dbReference type="EC" id="1.21.98.4" evidence="8"/>
<gene>
    <name evidence="8 10" type="primary">pqqE</name>
    <name evidence="10" type="ORF">KTT_31150</name>
</gene>
<comment type="cofactor">
    <cofactor evidence="8">
        <name>[4Fe-4S] cluster</name>
        <dbReference type="ChEBI" id="CHEBI:49883"/>
    </cofactor>
    <text evidence="8">Binds 1 [4Fe-4S] cluster. The cluster is coordinated with 3 cysteines and an exchangeable S-adenosyl-L-methionine.</text>
</comment>
<dbReference type="InterPro" id="IPR017200">
    <property type="entry name" value="PqqE-like"/>
</dbReference>
<comment type="similarity">
    <text evidence="8">Belongs to the radical SAM superfamily. PqqE family.</text>
</comment>
<feature type="binding site" evidence="8">
    <location>
        <position position="34"/>
    </location>
    <ligand>
        <name>[4Fe-4S] cluster</name>
        <dbReference type="ChEBI" id="CHEBI:49883"/>
        <note>4Fe-4S-S-AdoMet</note>
    </ligand>
</feature>
<comment type="caution">
    <text evidence="10">The sequence shown here is derived from an EMBL/GenBank/DDBJ whole genome shotgun (WGS) entry which is preliminary data.</text>
</comment>
<name>A0A402A2H3_9CHLR</name>
<dbReference type="GO" id="GO:0005506">
    <property type="term" value="F:iron ion binding"/>
    <property type="evidence" value="ECO:0007669"/>
    <property type="project" value="UniProtKB-UniRule"/>
</dbReference>
<dbReference type="Pfam" id="PF04055">
    <property type="entry name" value="Radical_SAM"/>
    <property type="match status" value="1"/>
</dbReference>
<keyword evidence="1 8" id="KW-0004">4Fe-4S</keyword>
<organism evidence="10 11">
    <name type="scientific">Tengunoibacter tsumagoiensis</name>
    <dbReference type="NCBI Taxonomy" id="2014871"/>
    <lineage>
        <taxon>Bacteria</taxon>
        <taxon>Bacillati</taxon>
        <taxon>Chloroflexota</taxon>
        <taxon>Ktedonobacteria</taxon>
        <taxon>Ktedonobacterales</taxon>
        <taxon>Dictyobacteraceae</taxon>
        <taxon>Tengunoibacter</taxon>
    </lineage>
</organism>
<keyword evidence="5 8" id="KW-0560">Oxidoreductase</keyword>
<dbReference type="InterPro" id="IPR006638">
    <property type="entry name" value="Elp3/MiaA/NifB-like_rSAM"/>
</dbReference>
<dbReference type="NCBIfam" id="TIGR04085">
    <property type="entry name" value="rSAM_more_4Fe4S"/>
    <property type="match status" value="1"/>
</dbReference>
<protein>
    <recommendedName>
        <fullName evidence="8">PqqA peptide cyclase</fullName>
        <ecNumber evidence="8">1.21.98.4</ecNumber>
    </recommendedName>
    <alternativeName>
        <fullName evidence="8">Coenzyme PQQ synthesis protein E</fullName>
    </alternativeName>
</protein>
<sequence>MDQQPVVVAPQTSHTTTTNHYRAFGLLAELTYRCPLHCPYCSNPLQVAQKQSELTTNEWLRVIQEASELGILHILFSGGEPLLRRDIVQLVASAQQTGMYTNLITSGLGFTRHRAQELKAAGLDSVQISFQADQAELADLIAGARAHQRKLAAARLARELGFPLTLNVVLHRENIERLSEIIALAEELDAQRLELANTQFLGWAFQNKEVLLPTRQQVTDAHHTATAAQLRLRGKMEVLYILPDYYGERPKPCLFGWGQRFLTVNPMGNVLPCQTAGEIPTIQFDNIREHSLPWIWEHSSAFKLFRGTAWMPEPCRSCPHKETDFGGCRCQAFLITGDPAQTDPTCDLSPHHLQLTQMVEQLQQSATRHFTPENARKIRFRTDPISSRDN</sequence>
<feature type="binding site" evidence="8">
    <location>
        <position position="38"/>
    </location>
    <ligand>
        <name>[4Fe-4S] cluster</name>
        <dbReference type="ChEBI" id="CHEBI:49883"/>
        <note>4Fe-4S-S-AdoMet</note>
    </ligand>
</feature>
<dbReference type="Proteomes" id="UP000287352">
    <property type="component" value="Unassembled WGS sequence"/>
</dbReference>
<proteinExistence type="inferred from homology"/>
<dbReference type="Pfam" id="PF13186">
    <property type="entry name" value="SPASM"/>
    <property type="match status" value="1"/>
</dbReference>
<evidence type="ECO:0000256" key="1">
    <source>
        <dbReference type="ARBA" id="ARBA00022485"/>
    </source>
</evidence>
<feature type="binding site" evidence="8">
    <location>
        <position position="41"/>
    </location>
    <ligand>
        <name>[4Fe-4S] cluster</name>
        <dbReference type="ChEBI" id="CHEBI:49883"/>
        <note>4Fe-4S-S-AdoMet</note>
    </ligand>
</feature>
<dbReference type="SFLD" id="SFLDG01386">
    <property type="entry name" value="main_SPASM_domain-containing"/>
    <property type="match status" value="1"/>
</dbReference>
<evidence type="ECO:0000256" key="5">
    <source>
        <dbReference type="ARBA" id="ARBA00023002"/>
    </source>
</evidence>
<keyword evidence="2 8" id="KW-0949">S-adenosyl-L-methionine</keyword>
<evidence type="ECO:0000256" key="2">
    <source>
        <dbReference type="ARBA" id="ARBA00022691"/>
    </source>
</evidence>
<comment type="subunit">
    <text evidence="8">Interacts with PqqD. The interaction is necessary for activity of PqqE.</text>
</comment>
<dbReference type="UniPathway" id="UPA00539"/>
<dbReference type="InterPro" id="IPR013785">
    <property type="entry name" value="Aldolase_TIM"/>
</dbReference>
<evidence type="ECO:0000313" key="10">
    <source>
        <dbReference type="EMBL" id="GCE13256.1"/>
    </source>
</evidence>
<dbReference type="NCBIfam" id="TIGR02109">
    <property type="entry name" value="PQQ_syn_pqqE"/>
    <property type="match status" value="1"/>
</dbReference>
<dbReference type="InterPro" id="IPR023885">
    <property type="entry name" value="4Fe4S-binding_SPASM_dom"/>
</dbReference>
<evidence type="ECO:0000256" key="4">
    <source>
        <dbReference type="ARBA" id="ARBA00022905"/>
    </source>
</evidence>
<dbReference type="RefSeq" id="WP_126580799.1">
    <property type="nucleotide sequence ID" value="NZ_BIFR01000001.1"/>
</dbReference>
<keyword evidence="6 8" id="KW-0408">Iron</keyword>
<evidence type="ECO:0000256" key="7">
    <source>
        <dbReference type="ARBA" id="ARBA00023014"/>
    </source>
</evidence>
<dbReference type="SFLD" id="SFLDG01067">
    <property type="entry name" value="SPASM/twitch_domain_containing"/>
    <property type="match status" value="1"/>
</dbReference>
<dbReference type="SFLD" id="SFLDS00029">
    <property type="entry name" value="Radical_SAM"/>
    <property type="match status" value="1"/>
</dbReference>
<keyword evidence="4 8" id="KW-0884">PQQ biosynthesis</keyword>
<dbReference type="GO" id="GO:1904047">
    <property type="term" value="F:S-adenosyl-L-methionine binding"/>
    <property type="evidence" value="ECO:0007669"/>
    <property type="project" value="UniProtKB-UniRule"/>
</dbReference>
<dbReference type="GO" id="GO:0009975">
    <property type="term" value="F:cyclase activity"/>
    <property type="evidence" value="ECO:0007669"/>
    <property type="project" value="UniProtKB-UniRule"/>
</dbReference>
<comment type="function">
    <text evidence="8">Catalyzes the cross-linking of a glutamate residue and a tyrosine residue in the PqqA protein as part of the biosynthesis of pyrroloquinoline quinone (PQQ).</text>
</comment>
<feature type="domain" description="Radical SAM core" evidence="9">
    <location>
        <begin position="17"/>
        <end position="235"/>
    </location>
</feature>
<comment type="catalytic activity">
    <reaction evidence="8">
        <text>[PQQ precursor protein] + S-adenosyl-L-methionine = E-Y cross-linked-[PQQ precursor protein] + 5'-deoxyadenosine + L-methionine + H(+)</text>
        <dbReference type="Rhea" id="RHEA:56836"/>
        <dbReference type="Rhea" id="RHEA-COMP:14800"/>
        <dbReference type="Rhea" id="RHEA-COMP:14801"/>
        <dbReference type="ChEBI" id="CHEBI:15378"/>
        <dbReference type="ChEBI" id="CHEBI:17319"/>
        <dbReference type="ChEBI" id="CHEBI:57844"/>
        <dbReference type="ChEBI" id="CHEBI:59789"/>
        <dbReference type="ChEBI" id="CHEBI:141026"/>
        <dbReference type="ChEBI" id="CHEBI:141027"/>
        <dbReference type="EC" id="1.21.98.4"/>
    </reaction>
</comment>
<evidence type="ECO:0000256" key="6">
    <source>
        <dbReference type="ARBA" id="ARBA00023004"/>
    </source>
</evidence>
<dbReference type="PROSITE" id="PS51918">
    <property type="entry name" value="RADICAL_SAM"/>
    <property type="match status" value="1"/>
</dbReference>
<dbReference type="InterPro" id="IPR050377">
    <property type="entry name" value="Radical_SAM_PqqE_MftC-like"/>
</dbReference>
<dbReference type="CDD" id="cd21119">
    <property type="entry name" value="SPASM_PqqE"/>
    <property type="match status" value="1"/>
</dbReference>
<reference evidence="11" key="1">
    <citation type="submission" date="2018-12" db="EMBL/GenBank/DDBJ databases">
        <title>Tengunoibacter tsumagoiensis gen. nov., sp. nov., Dictyobacter kobayashii sp. nov., D. alpinus sp. nov., and D. joshuensis sp. nov. and description of Dictyobacteraceae fam. nov. within the order Ktedonobacterales isolated from Tengu-no-mugimeshi.</title>
        <authorList>
            <person name="Wang C.M."/>
            <person name="Zheng Y."/>
            <person name="Sakai Y."/>
            <person name="Toyoda A."/>
            <person name="Minakuchi Y."/>
            <person name="Abe K."/>
            <person name="Yokota A."/>
            <person name="Yabe S."/>
        </authorList>
    </citation>
    <scope>NUCLEOTIDE SEQUENCE [LARGE SCALE GENOMIC DNA]</scope>
    <source>
        <strain evidence="11">Uno3</strain>
    </source>
</reference>
<dbReference type="OrthoDB" id="9808591at2"/>
<dbReference type="EMBL" id="BIFR01000001">
    <property type="protein sequence ID" value="GCE13256.1"/>
    <property type="molecule type" value="Genomic_DNA"/>
</dbReference>
<keyword evidence="3 8" id="KW-0479">Metal-binding</keyword>
<dbReference type="GO" id="GO:0018189">
    <property type="term" value="P:pyrroloquinoline quinone biosynthetic process"/>
    <property type="evidence" value="ECO:0007669"/>
    <property type="project" value="UniProtKB-UniRule"/>
</dbReference>
<dbReference type="SUPFAM" id="SSF102114">
    <property type="entry name" value="Radical SAM enzymes"/>
    <property type="match status" value="1"/>
</dbReference>
<dbReference type="PIRSF" id="PIRSF037420">
    <property type="entry name" value="PQQ_syn_pqqE"/>
    <property type="match status" value="1"/>
</dbReference>
<accession>A0A402A2H3</accession>
<dbReference type="InterPro" id="IPR058240">
    <property type="entry name" value="rSAM_sf"/>
</dbReference>
<evidence type="ECO:0000259" key="9">
    <source>
        <dbReference type="PROSITE" id="PS51918"/>
    </source>
</evidence>
<dbReference type="PANTHER" id="PTHR11228">
    <property type="entry name" value="RADICAL SAM DOMAIN PROTEIN"/>
    <property type="match status" value="1"/>
</dbReference>